<dbReference type="AlphaFoldDB" id="A0A562V9X9"/>
<evidence type="ECO:0000313" key="5">
    <source>
        <dbReference type="Proteomes" id="UP000321617"/>
    </source>
</evidence>
<dbReference type="InterPro" id="IPR036388">
    <property type="entry name" value="WH-like_DNA-bd_sf"/>
</dbReference>
<feature type="compositionally biased region" description="Basic and acidic residues" evidence="2">
    <location>
        <begin position="202"/>
        <end position="211"/>
    </location>
</feature>
<dbReference type="SUPFAM" id="SSF46785">
    <property type="entry name" value="Winged helix' DNA-binding domain"/>
    <property type="match status" value="1"/>
</dbReference>
<accession>A0A562V9X9</accession>
<feature type="domain" description="Transcription regulator PadR N-terminal" evidence="3">
    <location>
        <begin position="15"/>
        <end position="90"/>
    </location>
</feature>
<dbReference type="OrthoDB" id="8443918at2"/>
<evidence type="ECO:0000256" key="1">
    <source>
        <dbReference type="SAM" id="Coils"/>
    </source>
</evidence>
<dbReference type="InterPro" id="IPR036390">
    <property type="entry name" value="WH_DNA-bd_sf"/>
</dbReference>
<keyword evidence="1" id="KW-0175">Coiled coil</keyword>
<evidence type="ECO:0000256" key="2">
    <source>
        <dbReference type="SAM" id="MobiDB-lite"/>
    </source>
</evidence>
<dbReference type="PANTHER" id="PTHR43252">
    <property type="entry name" value="TRANSCRIPTIONAL REGULATOR YQJI"/>
    <property type="match status" value="1"/>
</dbReference>
<dbReference type="PANTHER" id="PTHR43252:SF2">
    <property type="entry name" value="TRANSCRIPTION REGULATOR, PADR-LIKE FAMILY"/>
    <property type="match status" value="1"/>
</dbReference>
<dbReference type="InterPro" id="IPR005149">
    <property type="entry name" value="Tscrpt_reg_PadR_N"/>
</dbReference>
<reference evidence="4 5" key="1">
    <citation type="journal article" date="2013" name="Stand. Genomic Sci.">
        <title>Genomic Encyclopedia of Type Strains, Phase I: The one thousand microbial genomes (KMG-I) project.</title>
        <authorList>
            <person name="Kyrpides N.C."/>
            <person name="Woyke T."/>
            <person name="Eisen J.A."/>
            <person name="Garrity G."/>
            <person name="Lilburn T.G."/>
            <person name="Beck B.J."/>
            <person name="Whitman W.B."/>
            <person name="Hugenholtz P."/>
            <person name="Klenk H.P."/>
        </authorList>
    </citation>
    <scope>NUCLEOTIDE SEQUENCE [LARGE SCALE GENOMIC DNA]</scope>
    <source>
        <strain evidence="4 5">DSM 45044</strain>
    </source>
</reference>
<dbReference type="EMBL" id="VLLL01000005">
    <property type="protein sequence ID" value="TWJ14672.1"/>
    <property type="molecule type" value="Genomic_DNA"/>
</dbReference>
<organism evidence="4 5">
    <name type="scientific">Stackebrandtia albiflava</name>
    <dbReference type="NCBI Taxonomy" id="406432"/>
    <lineage>
        <taxon>Bacteria</taxon>
        <taxon>Bacillati</taxon>
        <taxon>Actinomycetota</taxon>
        <taxon>Actinomycetes</taxon>
        <taxon>Glycomycetales</taxon>
        <taxon>Glycomycetaceae</taxon>
        <taxon>Stackebrandtia</taxon>
    </lineage>
</organism>
<comment type="caution">
    <text evidence="4">The sequence shown here is derived from an EMBL/GenBank/DDBJ whole genome shotgun (WGS) entry which is preliminary data.</text>
</comment>
<sequence>MAGRRAGPDLVGTTVLAVLNHGPRHTYDLHRFLVDTHKDYVTGLPRSLYHAVDRLVADGLVIPVETTREGRRPERTVHRITAPGREELAERLRRLLTTIGRDTTPFVAAVSLMGGLPAGEAARALRERAAGLRQRVDAATRTLAELTRAGLPRLPLLEIEYERSRHAAELAWVESLADEMTDGRIDWGIPPPAPTGPPPEDAGSHGEDDPR</sequence>
<feature type="compositionally biased region" description="Pro residues" evidence="2">
    <location>
        <begin position="189"/>
        <end position="200"/>
    </location>
</feature>
<feature type="coiled-coil region" evidence="1">
    <location>
        <begin position="122"/>
        <end position="149"/>
    </location>
</feature>
<evidence type="ECO:0000259" key="3">
    <source>
        <dbReference type="Pfam" id="PF03551"/>
    </source>
</evidence>
<protein>
    <submittedName>
        <fullName evidence="4">Transcriptional regulator, PadR family</fullName>
    </submittedName>
</protein>
<proteinExistence type="predicted"/>
<gene>
    <name evidence="4" type="ORF">LX16_0359</name>
</gene>
<evidence type="ECO:0000313" key="4">
    <source>
        <dbReference type="EMBL" id="TWJ14672.1"/>
    </source>
</evidence>
<dbReference type="Gene3D" id="1.10.10.10">
    <property type="entry name" value="Winged helix-like DNA-binding domain superfamily/Winged helix DNA-binding domain"/>
    <property type="match status" value="1"/>
</dbReference>
<dbReference type="RefSeq" id="WP_147132090.1">
    <property type="nucleotide sequence ID" value="NZ_BAABIJ010000001.1"/>
</dbReference>
<name>A0A562V9X9_9ACTN</name>
<dbReference type="Proteomes" id="UP000321617">
    <property type="component" value="Unassembled WGS sequence"/>
</dbReference>
<dbReference type="Pfam" id="PF03551">
    <property type="entry name" value="PadR"/>
    <property type="match status" value="1"/>
</dbReference>
<keyword evidence="5" id="KW-1185">Reference proteome</keyword>
<feature type="region of interest" description="Disordered" evidence="2">
    <location>
        <begin position="183"/>
        <end position="211"/>
    </location>
</feature>